<dbReference type="EMBL" id="LGUP01000129">
    <property type="protein sequence ID" value="KOG27417.1"/>
    <property type="molecule type" value="Genomic_DNA"/>
</dbReference>
<feature type="region of interest" description="Disordered" evidence="1">
    <location>
        <begin position="1"/>
        <end position="22"/>
    </location>
</feature>
<protein>
    <recommendedName>
        <fullName evidence="4">Pentapeptide repeat-containing protein</fullName>
    </recommendedName>
</protein>
<proteinExistence type="predicted"/>
<name>A0A0L8KNB8_STRVR</name>
<sequence>MRVESCRPASVRQAGSSVGQTKDEIRLAEHGQITNRFNVAVQNLGSKTLDVRLGGIYALQRIMQDSTRDQPTIVAVLSAYVREHAPDPKGAHTGVDHRPPTDIQAAVNVLAGRNPDPDADAVVDLQFSDLRAVRLDHPRLGNADLAYSDLRFAVLSHADLSKAHVSHTSLNGADLADSQLSEADLRGSTLIGSRLMRSDLRRADLTGAELAGARLAGANLARANLTGANLIGADLSGADLSEANLTDANLKLANLAGANLAGTNRTRTKFTTPEDMSFPINP</sequence>
<dbReference type="Proteomes" id="UP000037023">
    <property type="component" value="Unassembled WGS sequence"/>
</dbReference>
<evidence type="ECO:0000256" key="1">
    <source>
        <dbReference type="SAM" id="MobiDB-lite"/>
    </source>
</evidence>
<gene>
    <name evidence="2" type="ORF">ADK34_15620</name>
</gene>
<comment type="caution">
    <text evidence="2">The sequence shown here is derived from an EMBL/GenBank/DDBJ whole genome shotgun (WGS) entry which is preliminary data.</text>
</comment>
<dbReference type="Pfam" id="PF00805">
    <property type="entry name" value="Pentapeptide"/>
    <property type="match status" value="2"/>
</dbReference>
<evidence type="ECO:0000313" key="2">
    <source>
        <dbReference type="EMBL" id="KOG27417.1"/>
    </source>
</evidence>
<dbReference type="Gene3D" id="2.160.20.80">
    <property type="entry name" value="E3 ubiquitin-protein ligase SopA"/>
    <property type="match status" value="1"/>
</dbReference>
<dbReference type="InterPro" id="IPR001646">
    <property type="entry name" value="5peptide_repeat"/>
</dbReference>
<dbReference type="InterPro" id="IPR051082">
    <property type="entry name" value="Pentapeptide-BTB/POZ_domain"/>
</dbReference>
<dbReference type="AlphaFoldDB" id="A0A0L8KNB8"/>
<accession>A0A0L8KNB8</accession>
<reference evidence="2 3" key="1">
    <citation type="submission" date="2015-06" db="EMBL/GenBank/DDBJ databases">
        <authorList>
            <person name="Hoefler B.C."/>
            <person name="Straight P.D."/>
        </authorList>
    </citation>
    <scope>NUCLEOTIDE SEQUENCE [LARGE SCALE GENOMIC DNA]</scope>
    <source>
        <strain evidence="2 3">NRRL 3427</strain>
    </source>
</reference>
<dbReference type="PANTHER" id="PTHR14136">
    <property type="entry name" value="BTB_POZ DOMAIN-CONTAINING PROTEIN KCTD9"/>
    <property type="match status" value="1"/>
</dbReference>
<organism evidence="2 3">
    <name type="scientific">Streptomyces viridochromogenes</name>
    <dbReference type="NCBI Taxonomy" id="1938"/>
    <lineage>
        <taxon>Bacteria</taxon>
        <taxon>Bacillati</taxon>
        <taxon>Actinomycetota</taxon>
        <taxon>Actinomycetes</taxon>
        <taxon>Kitasatosporales</taxon>
        <taxon>Streptomycetaceae</taxon>
        <taxon>Streptomyces</taxon>
    </lineage>
</organism>
<dbReference type="SUPFAM" id="SSF141571">
    <property type="entry name" value="Pentapeptide repeat-like"/>
    <property type="match status" value="1"/>
</dbReference>
<evidence type="ECO:0008006" key="4">
    <source>
        <dbReference type="Google" id="ProtNLM"/>
    </source>
</evidence>
<dbReference type="PANTHER" id="PTHR14136:SF17">
    <property type="entry name" value="BTB_POZ DOMAIN-CONTAINING PROTEIN KCTD9"/>
    <property type="match status" value="1"/>
</dbReference>
<dbReference type="PATRIC" id="fig|1938.6.peg.3376"/>
<evidence type="ECO:0000313" key="3">
    <source>
        <dbReference type="Proteomes" id="UP000037023"/>
    </source>
</evidence>